<dbReference type="SUPFAM" id="SSF52833">
    <property type="entry name" value="Thioredoxin-like"/>
    <property type="match status" value="1"/>
</dbReference>
<dbReference type="RefSeq" id="WP_130552057.1">
    <property type="nucleotide sequence ID" value="NZ_SHMC01000005.1"/>
</dbReference>
<dbReference type="AlphaFoldDB" id="A0A4Q8L7C0"/>
<dbReference type="OrthoDB" id="9790554at2"/>
<dbReference type="Pfam" id="PF03960">
    <property type="entry name" value="ArsC"/>
    <property type="match status" value="1"/>
</dbReference>
<keyword evidence="3 7" id="KW-0560">Oxidoreductase</keyword>
<organism evidence="8 9">
    <name type="scientific">Pseudoxanthomonas winnipegensis</name>
    <dbReference type="NCBI Taxonomy" id="2480810"/>
    <lineage>
        <taxon>Bacteria</taxon>
        <taxon>Pseudomonadati</taxon>
        <taxon>Pseudomonadota</taxon>
        <taxon>Gammaproteobacteria</taxon>
        <taxon>Lysobacterales</taxon>
        <taxon>Lysobacteraceae</taxon>
        <taxon>Pseudoxanthomonas</taxon>
    </lineage>
</organism>
<dbReference type="InterPro" id="IPR036249">
    <property type="entry name" value="Thioredoxin-like_sf"/>
</dbReference>
<evidence type="ECO:0000256" key="6">
    <source>
        <dbReference type="PROSITE-ProRule" id="PRU01282"/>
    </source>
</evidence>
<protein>
    <recommendedName>
        <fullName evidence="5 7">Arsenate reductase</fullName>
        <ecNumber evidence="4 7">1.20.4.1</ecNumber>
    </recommendedName>
</protein>
<dbReference type="Gene3D" id="3.40.30.10">
    <property type="entry name" value="Glutaredoxin"/>
    <property type="match status" value="1"/>
</dbReference>
<gene>
    <name evidence="8" type="primary">arsC</name>
    <name evidence="8" type="ORF">EA660_13985</name>
</gene>
<dbReference type="PANTHER" id="PTHR30041">
    <property type="entry name" value="ARSENATE REDUCTASE"/>
    <property type="match status" value="1"/>
</dbReference>
<dbReference type="InterPro" id="IPR006660">
    <property type="entry name" value="Arsenate_reductase-like"/>
</dbReference>
<proteinExistence type="inferred from homology"/>
<evidence type="ECO:0000256" key="4">
    <source>
        <dbReference type="ARBA" id="ARBA00038969"/>
    </source>
</evidence>
<dbReference type="CDD" id="cd03034">
    <property type="entry name" value="ArsC_ArsC"/>
    <property type="match status" value="1"/>
</dbReference>
<comment type="similarity">
    <text evidence="1 6 7">Belongs to the ArsC family.</text>
</comment>
<evidence type="ECO:0000313" key="9">
    <source>
        <dbReference type="Proteomes" id="UP000292627"/>
    </source>
</evidence>
<reference evidence="8 9" key="1">
    <citation type="submission" date="2019-02" db="EMBL/GenBank/DDBJ databases">
        <title>WGS of Pseudoxanthomonas species novum from clinical isolates.</title>
        <authorList>
            <person name="Bernier A.-M."/>
            <person name="Bernard K."/>
            <person name="Vachon A."/>
        </authorList>
    </citation>
    <scope>NUCLEOTIDE SEQUENCE [LARGE SCALE GENOMIC DNA]</scope>
    <source>
        <strain evidence="8 9">NML171200</strain>
    </source>
</reference>
<dbReference type="EMBL" id="SHMC01000005">
    <property type="protein sequence ID" value="TAA23732.1"/>
    <property type="molecule type" value="Genomic_DNA"/>
</dbReference>
<comment type="caution">
    <text evidence="8">The sequence shown here is derived from an EMBL/GenBank/DDBJ whole genome shotgun (WGS) entry which is preliminary data.</text>
</comment>
<sequence>MSHTPGLAPQTVVIWHNPRCGTSRGTLELIRQAGIEPHIVDYLNDPPDRATLVATLAATGQPLRELMRRKEPEYAQLGLDDPGIDDAALIEAMLRKPVLINRPIVITARGTRLCRPPEQVLELLAD</sequence>
<dbReference type="GO" id="GO:0046685">
    <property type="term" value="P:response to arsenic-containing substance"/>
    <property type="evidence" value="ECO:0007669"/>
    <property type="project" value="UniProtKB-KW"/>
</dbReference>
<dbReference type="InterPro" id="IPR006659">
    <property type="entry name" value="Arsenate_reductase"/>
</dbReference>
<dbReference type="GO" id="GO:0008794">
    <property type="term" value="F:arsenate reductase (glutaredoxin) activity"/>
    <property type="evidence" value="ECO:0007669"/>
    <property type="project" value="UniProtKB-UniRule"/>
</dbReference>
<evidence type="ECO:0000256" key="3">
    <source>
        <dbReference type="ARBA" id="ARBA00023002"/>
    </source>
</evidence>
<evidence type="ECO:0000256" key="7">
    <source>
        <dbReference type="RuleBase" id="RU362029"/>
    </source>
</evidence>
<dbReference type="Proteomes" id="UP000292627">
    <property type="component" value="Unassembled WGS sequence"/>
</dbReference>
<dbReference type="NCBIfam" id="TIGR00014">
    <property type="entry name" value="arsC"/>
    <property type="match status" value="1"/>
</dbReference>
<dbReference type="PANTHER" id="PTHR30041:SF5">
    <property type="entry name" value="ARSENATE REDUCTASE-RELATED"/>
    <property type="match status" value="1"/>
</dbReference>
<dbReference type="EC" id="1.20.4.1" evidence="4 7"/>
<name>A0A4Q8L7C0_9GAMM</name>
<evidence type="ECO:0000256" key="2">
    <source>
        <dbReference type="ARBA" id="ARBA00022849"/>
    </source>
</evidence>
<dbReference type="PROSITE" id="PS51353">
    <property type="entry name" value="ARSC"/>
    <property type="match status" value="1"/>
</dbReference>
<evidence type="ECO:0000313" key="8">
    <source>
        <dbReference type="EMBL" id="TAA23732.1"/>
    </source>
</evidence>
<comment type="catalytic activity">
    <reaction evidence="7">
        <text>[glutaredoxin]-dithiol + arsenate + glutathione + H(+) = glutathionyl-S-S-[glutaredoxin] + arsenite + H2O</text>
        <dbReference type="Rhea" id="RHEA:22016"/>
        <dbReference type="Rhea" id="RHEA-COMP:10729"/>
        <dbReference type="Rhea" id="RHEA-COMP:17668"/>
        <dbReference type="ChEBI" id="CHEBI:15377"/>
        <dbReference type="ChEBI" id="CHEBI:15378"/>
        <dbReference type="ChEBI" id="CHEBI:29242"/>
        <dbReference type="ChEBI" id="CHEBI:29950"/>
        <dbReference type="ChEBI" id="CHEBI:48597"/>
        <dbReference type="ChEBI" id="CHEBI:57925"/>
        <dbReference type="ChEBI" id="CHEBI:146199"/>
        <dbReference type="EC" id="1.20.4.1"/>
    </reaction>
</comment>
<keyword evidence="2" id="KW-0059">Arsenical resistance</keyword>
<evidence type="ECO:0000256" key="5">
    <source>
        <dbReference type="ARBA" id="ARBA00039879"/>
    </source>
</evidence>
<accession>A0A4Q8L7C0</accession>
<evidence type="ECO:0000256" key="1">
    <source>
        <dbReference type="ARBA" id="ARBA00007198"/>
    </source>
</evidence>